<dbReference type="GO" id="GO:0009401">
    <property type="term" value="P:phosphoenolpyruvate-dependent sugar phosphotransferase system"/>
    <property type="evidence" value="ECO:0007669"/>
    <property type="project" value="InterPro"/>
</dbReference>
<keyword evidence="4" id="KW-0067">ATP-binding</keyword>
<organism evidence="9 10">
    <name type="scientific">Vagococcus allomyrinae</name>
    <dbReference type="NCBI Taxonomy" id="2794353"/>
    <lineage>
        <taxon>Bacteria</taxon>
        <taxon>Bacillati</taxon>
        <taxon>Bacillota</taxon>
        <taxon>Bacilli</taxon>
        <taxon>Lactobacillales</taxon>
        <taxon>Enterococcaceae</taxon>
        <taxon>Vagococcus</taxon>
    </lineage>
</organism>
<accession>A0A940P6G4</accession>
<dbReference type="CDD" id="cd00006">
    <property type="entry name" value="PTS_IIA_man"/>
    <property type="match status" value="1"/>
</dbReference>
<feature type="domain" description="Sigma-54 factor interaction" evidence="6">
    <location>
        <begin position="109"/>
        <end position="343"/>
    </location>
</feature>
<dbReference type="SUPFAM" id="SSF52540">
    <property type="entry name" value="P-loop containing nucleoside triphosphate hydrolases"/>
    <property type="match status" value="1"/>
</dbReference>
<evidence type="ECO:0000259" key="8">
    <source>
        <dbReference type="PROSITE" id="PS51372"/>
    </source>
</evidence>
<gene>
    <name evidence="9" type="ORF">I6N95_14830</name>
</gene>
<dbReference type="AlphaFoldDB" id="A0A940P6G4"/>
<dbReference type="InterPro" id="IPR027417">
    <property type="entry name" value="P-loop_NTPase"/>
</dbReference>
<sequence length="840" mass="95461">MTALSNSEKVLHYLKEQTSIDLTHSRGRTTAQMSQICQIERTQMSKLLNQLVGAGKVCKIKGRPVHYYYLSEEYQLSQFEFESEKELIDQLSESLKAKKTRSLQAFDYLIGAQDSLKTQMKLAKAAILYPPAGLNTLILGPTGVGKSLFAEVMYRYAIEIGRLAESSPLVVLNCADYAGNPQLLLSLLFGYRQGAFTGATQEKDGLIKEADGGILFLDEIHRLPAEGQEMLFSLIDRGKYRRLGDTKETCEARVMLIGATTEVISDSLLGTFLRRIPNKITLPTLEERSSRERLALLDLFLLKESDKVQLPIEVSAFVVSFFLAYTCQGNIGQLKNDLKMLCATTYAEAVLTDQTQIIIDKTRLIEEYGELYQIAEIVKEYQNRNEVAEDRRYYRGVLFADKDLKDQGLSDYYHAKEEEFYQKLLNKYTTQVTENRQTLQLKSEIQAELETFFNLSLTTDSRDNQAIGKVVSQQVLSVLTHFFDSCEYQALQVDQKMLNSLALHIETLLIKLKKGMTVSSQVDFNDINAQDYQLAEKLKRQLEDEFDVLIPYQEVVVMAVFLTAVSERRKGERIGILVIMHGDNVASGMAKVANDLLEAENTHFINMRLTDNVSAIYEKASKKVREIDRGKGVLLLVDMGSLVFFAEKIATETGIDVQYLTMVNTPMVIEAARKSQYTNLTLNQLIEEIIMESQYIGHRQISGSEEQDDYFEIFDNRVFSQYERMRLIGLVKQSAVFVNAGKACQQLAKYLAAIHQGVPLTIEKNLLIKFVLHGVSMIERAIANEQIHLSQFSCQNPRLFSVLKEQIWVLEESFNCQFSEGELYYLEEFIAPYVSMHTIS</sequence>
<dbReference type="PROSITE" id="PS51372">
    <property type="entry name" value="PRD_2"/>
    <property type="match status" value="1"/>
</dbReference>
<keyword evidence="10" id="KW-1185">Reference proteome</keyword>
<keyword evidence="5" id="KW-0238">DNA-binding</keyword>
<name>A0A940P6G4_9ENTE</name>
<evidence type="ECO:0000256" key="2">
    <source>
        <dbReference type="ARBA" id="ARBA00022741"/>
    </source>
</evidence>
<dbReference type="GO" id="GO:0003677">
    <property type="term" value="F:DNA binding"/>
    <property type="evidence" value="ECO:0007669"/>
    <property type="project" value="UniProtKB-KW"/>
</dbReference>
<dbReference type="EMBL" id="JAEEGA010000009">
    <property type="protein sequence ID" value="MBP1042292.1"/>
    <property type="molecule type" value="Genomic_DNA"/>
</dbReference>
<dbReference type="InterPro" id="IPR004701">
    <property type="entry name" value="PTS_EIIA_man-typ"/>
</dbReference>
<protein>
    <submittedName>
        <fullName evidence="9">Sigma 54-interacting transcriptional regulator</fullName>
    </submittedName>
</protein>
<dbReference type="InterPro" id="IPR002078">
    <property type="entry name" value="Sigma_54_int"/>
</dbReference>
<dbReference type="CDD" id="cd00009">
    <property type="entry name" value="AAA"/>
    <property type="match status" value="1"/>
</dbReference>
<evidence type="ECO:0000259" key="7">
    <source>
        <dbReference type="PROSITE" id="PS51096"/>
    </source>
</evidence>
<evidence type="ECO:0000256" key="4">
    <source>
        <dbReference type="ARBA" id="ARBA00022840"/>
    </source>
</evidence>
<dbReference type="PANTHER" id="PTHR32071:SF38">
    <property type="entry name" value="PSP OPERON TRANSCRIPTIONAL ACTIVATOR"/>
    <property type="match status" value="1"/>
</dbReference>
<dbReference type="Pfam" id="PF03610">
    <property type="entry name" value="EIIA-man"/>
    <property type="match status" value="1"/>
</dbReference>
<reference evidence="9" key="1">
    <citation type="submission" date="2020-12" db="EMBL/GenBank/DDBJ databases">
        <title>Vagococcus allomyrinae sp. nov. and Enterococcus lavae sp. nov., isolated from the larvae of Allomyrina dichotoma.</title>
        <authorList>
            <person name="Lee S.D."/>
        </authorList>
    </citation>
    <scope>NUCLEOTIDE SEQUENCE</scope>
    <source>
        <strain evidence="9">BWB3-3</strain>
    </source>
</reference>
<dbReference type="SUPFAM" id="SSF53062">
    <property type="entry name" value="PTS system fructose IIA component-like"/>
    <property type="match status" value="1"/>
</dbReference>
<dbReference type="GO" id="GO:0006355">
    <property type="term" value="P:regulation of DNA-templated transcription"/>
    <property type="evidence" value="ECO:0007669"/>
    <property type="project" value="InterPro"/>
</dbReference>
<keyword evidence="2" id="KW-0547">Nucleotide-binding</keyword>
<dbReference type="SUPFAM" id="SSF46785">
    <property type="entry name" value="Winged helix' DNA-binding domain"/>
    <property type="match status" value="1"/>
</dbReference>
<dbReference type="Gene3D" id="3.40.50.510">
    <property type="entry name" value="Phosphotransferase system, mannose-type IIA component"/>
    <property type="match status" value="1"/>
</dbReference>
<dbReference type="InterPro" id="IPR036662">
    <property type="entry name" value="PTS_EIIA_man-typ_sf"/>
</dbReference>
<dbReference type="InterPro" id="IPR036390">
    <property type="entry name" value="WH_DNA-bd_sf"/>
</dbReference>
<dbReference type="SUPFAM" id="SSF63520">
    <property type="entry name" value="PTS-regulatory domain, PRD"/>
    <property type="match status" value="2"/>
</dbReference>
<dbReference type="PROSITE" id="PS50045">
    <property type="entry name" value="SIGMA54_INTERACT_4"/>
    <property type="match status" value="1"/>
</dbReference>
<evidence type="ECO:0000256" key="3">
    <source>
        <dbReference type="ARBA" id="ARBA00022777"/>
    </source>
</evidence>
<dbReference type="InterPro" id="IPR003593">
    <property type="entry name" value="AAA+_ATPase"/>
</dbReference>
<dbReference type="GO" id="GO:0016020">
    <property type="term" value="C:membrane"/>
    <property type="evidence" value="ECO:0007669"/>
    <property type="project" value="InterPro"/>
</dbReference>
<dbReference type="PROSITE" id="PS00676">
    <property type="entry name" value="SIGMA54_INTERACT_2"/>
    <property type="match status" value="1"/>
</dbReference>
<evidence type="ECO:0000313" key="10">
    <source>
        <dbReference type="Proteomes" id="UP000674938"/>
    </source>
</evidence>
<dbReference type="Pfam" id="PF00158">
    <property type="entry name" value="Sigma54_activat"/>
    <property type="match status" value="1"/>
</dbReference>
<dbReference type="InterPro" id="IPR011608">
    <property type="entry name" value="PRD"/>
</dbReference>
<dbReference type="GO" id="GO:0005524">
    <property type="term" value="F:ATP binding"/>
    <property type="evidence" value="ECO:0007669"/>
    <property type="project" value="UniProtKB-KW"/>
</dbReference>
<dbReference type="SMART" id="SM00382">
    <property type="entry name" value="AAA"/>
    <property type="match status" value="1"/>
</dbReference>
<dbReference type="Proteomes" id="UP000674938">
    <property type="component" value="Unassembled WGS sequence"/>
</dbReference>
<dbReference type="RefSeq" id="WP_209529326.1">
    <property type="nucleotide sequence ID" value="NZ_JAEEGA010000009.1"/>
</dbReference>
<evidence type="ECO:0000256" key="1">
    <source>
        <dbReference type="ARBA" id="ARBA00022679"/>
    </source>
</evidence>
<comment type="caution">
    <text evidence="9">The sequence shown here is derived from an EMBL/GenBank/DDBJ whole genome shotgun (WGS) entry which is preliminary data.</text>
</comment>
<feature type="domain" description="PRD" evidence="8">
    <location>
        <begin position="470"/>
        <end position="572"/>
    </location>
</feature>
<dbReference type="Pfam" id="PF00874">
    <property type="entry name" value="PRD"/>
    <property type="match status" value="2"/>
</dbReference>
<dbReference type="InterPro" id="IPR036634">
    <property type="entry name" value="PRD_sf"/>
</dbReference>
<evidence type="ECO:0000259" key="6">
    <source>
        <dbReference type="PROSITE" id="PS50045"/>
    </source>
</evidence>
<evidence type="ECO:0000256" key="5">
    <source>
        <dbReference type="ARBA" id="ARBA00023125"/>
    </source>
</evidence>
<dbReference type="InterPro" id="IPR033887">
    <property type="entry name" value="PTS_IIA_man"/>
</dbReference>
<dbReference type="Gene3D" id="3.40.50.300">
    <property type="entry name" value="P-loop containing nucleotide triphosphate hydrolases"/>
    <property type="match status" value="1"/>
</dbReference>
<evidence type="ECO:0000313" key="9">
    <source>
        <dbReference type="EMBL" id="MBP1042292.1"/>
    </source>
</evidence>
<keyword evidence="3" id="KW-0418">Kinase</keyword>
<dbReference type="PROSITE" id="PS51096">
    <property type="entry name" value="PTS_EIIA_TYPE_4"/>
    <property type="match status" value="1"/>
</dbReference>
<keyword evidence="1" id="KW-0808">Transferase</keyword>
<dbReference type="GO" id="GO:0016301">
    <property type="term" value="F:kinase activity"/>
    <property type="evidence" value="ECO:0007669"/>
    <property type="project" value="UniProtKB-KW"/>
</dbReference>
<proteinExistence type="predicted"/>
<dbReference type="Gene3D" id="1.10.1790.10">
    <property type="entry name" value="PRD domain"/>
    <property type="match status" value="2"/>
</dbReference>
<dbReference type="PANTHER" id="PTHR32071">
    <property type="entry name" value="TRANSCRIPTIONAL REGULATORY PROTEIN"/>
    <property type="match status" value="1"/>
</dbReference>
<feature type="domain" description="PTS EIIA type-4" evidence="7">
    <location>
        <begin position="573"/>
        <end position="701"/>
    </location>
</feature>
<dbReference type="InterPro" id="IPR025943">
    <property type="entry name" value="Sigma_54_int_dom_ATP-bd_2"/>
</dbReference>